<reference evidence="2 3" key="1">
    <citation type="journal article" date="2016" name="Nat. Commun.">
        <title>Thousands of microbial genomes shed light on interconnected biogeochemical processes in an aquifer system.</title>
        <authorList>
            <person name="Anantharaman K."/>
            <person name="Brown C.T."/>
            <person name="Hug L.A."/>
            <person name="Sharon I."/>
            <person name="Castelle C.J."/>
            <person name="Probst A.J."/>
            <person name="Thomas B.C."/>
            <person name="Singh A."/>
            <person name="Wilkins M.J."/>
            <person name="Karaoz U."/>
            <person name="Brodie E.L."/>
            <person name="Williams K.H."/>
            <person name="Hubbard S.S."/>
            <person name="Banfield J.F."/>
        </authorList>
    </citation>
    <scope>NUCLEOTIDE SEQUENCE [LARGE SCALE GENOMIC DNA]</scope>
</reference>
<dbReference type="Gene3D" id="3.90.550.10">
    <property type="entry name" value="Spore Coat Polysaccharide Biosynthesis Protein SpsA, Chain A"/>
    <property type="match status" value="1"/>
</dbReference>
<dbReference type="PANTHER" id="PTHR48090">
    <property type="entry name" value="UNDECAPRENYL-PHOSPHATE 4-DEOXY-4-FORMAMIDO-L-ARABINOSE TRANSFERASE-RELATED"/>
    <property type="match status" value="1"/>
</dbReference>
<name>A0A1F7IK25_9BACT</name>
<dbReference type="PANTHER" id="PTHR48090:SF7">
    <property type="entry name" value="RFBJ PROTEIN"/>
    <property type="match status" value="1"/>
</dbReference>
<organism evidence="2 3">
    <name type="scientific">Candidatus Roizmanbacteria bacterium RIFCSPLOWO2_01_FULL_38_11</name>
    <dbReference type="NCBI Taxonomy" id="1802060"/>
    <lineage>
        <taxon>Bacteria</taxon>
        <taxon>Candidatus Roizmaniibacteriota</taxon>
    </lineage>
</organism>
<sequence>MYKLLTIIIPVFNEEKYILSTIKKALQAQTNGLSKEIIIVDDGSTDSTQKIIKDFLKRPQSKKIDIQYIRKKNGGKGTAVKLGFKASRGDIVLIQDADLEYDPNDYACLIDPFLRYQADVVYGSRFVTDHPRRVLNFWHYCGNIFITTLSNILTNLNLTDIETGYKAFRGDLIRSLAPKIKSRGFDLEPEITALAAHVKDIKFFEVGISYSGRTYTEGKKLTWIDGIRAVVRIFDCFFFR</sequence>
<dbReference type="STRING" id="1802060.A2957_00325"/>
<proteinExistence type="predicted"/>
<dbReference type="EMBL" id="MGAK01000032">
    <property type="protein sequence ID" value="OGK43716.1"/>
    <property type="molecule type" value="Genomic_DNA"/>
</dbReference>
<evidence type="ECO:0000259" key="1">
    <source>
        <dbReference type="Pfam" id="PF00535"/>
    </source>
</evidence>
<dbReference type="InterPro" id="IPR050256">
    <property type="entry name" value="Glycosyltransferase_2"/>
</dbReference>
<dbReference type="SUPFAM" id="SSF53448">
    <property type="entry name" value="Nucleotide-diphospho-sugar transferases"/>
    <property type="match status" value="1"/>
</dbReference>
<dbReference type="AlphaFoldDB" id="A0A1F7IK25"/>
<dbReference type="Proteomes" id="UP000179072">
    <property type="component" value="Unassembled WGS sequence"/>
</dbReference>
<protein>
    <recommendedName>
        <fullName evidence="1">Glycosyltransferase 2-like domain-containing protein</fullName>
    </recommendedName>
</protein>
<gene>
    <name evidence="2" type="ORF">A2957_00325</name>
</gene>
<comment type="caution">
    <text evidence="2">The sequence shown here is derived from an EMBL/GenBank/DDBJ whole genome shotgun (WGS) entry which is preliminary data.</text>
</comment>
<accession>A0A1F7IK25</accession>
<dbReference type="Pfam" id="PF00535">
    <property type="entry name" value="Glycos_transf_2"/>
    <property type="match status" value="1"/>
</dbReference>
<feature type="domain" description="Glycosyltransferase 2-like" evidence="1">
    <location>
        <begin position="6"/>
        <end position="172"/>
    </location>
</feature>
<evidence type="ECO:0000313" key="2">
    <source>
        <dbReference type="EMBL" id="OGK43716.1"/>
    </source>
</evidence>
<dbReference type="CDD" id="cd04179">
    <property type="entry name" value="DPM_DPG-synthase_like"/>
    <property type="match status" value="1"/>
</dbReference>
<dbReference type="InterPro" id="IPR029044">
    <property type="entry name" value="Nucleotide-diphossugar_trans"/>
</dbReference>
<evidence type="ECO:0000313" key="3">
    <source>
        <dbReference type="Proteomes" id="UP000179072"/>
    </source>
</evidence>
<dbReference type="InterPro" id="IPR001173">
    <property type="entry name" value="Glyco_trans_2-like"/>
</dbReference>